<keyword evidence="3" id="KW-1185">Reference proteome</keyword>
<organism evidence="2 3">
    <name type="scientific">Streptomyces davaonensis (strain DSM 101723 / JCM 4913 / KCC S-0913 / 768)</name>
    <dbReference type="NCBI Taxonomy" id="1214101"/>
    <lineage>
        <taxon>Bacteria</taxon>
        <taxon>Bacillati</taxon>
        <taxon>Actinomycetota</taxon>
        <taxon>Actinomycetes</taxon>
        <taxon>Kitasatosporales</taxon>
        <taxon>Streptomycetaceae</taxon>
        <taxon>Streptomyces</taxon>
    </lineage>
</organism>
<dbReference type="AlphaFoldDB" id="K4R1E7"/>
<dbReference type="STRING" id="1214101.BN159_2573"/>
<name>K4R1E7_STRDJ</name>
<protein>
    <submittedName>
        <fullName evidence="2">Uncharacterized protein</fullName>
    </submittedName>
</protein>
<feature type="compositionally biased region" description="Low complexity" evidence="1">
    <location>
        <begin position="162"/>
        <end position="179"/>
    </location>
</feature>
<feature type="compositionally biased region" description="Low complexity" evidence="1">
    <location>
        <begin position="126"/>
        <end position="139"/>
    </location>
</feature>
<evidence type="ECO:0000313" key="3">
    <source>
        <dbReference type="Proteomes" id="UP000008043"/>
    </source>
</evidence>
<feature type="compositionally biased region" description="Low complexity" evidence="1">
    <location>
        <begin position="98"/>
        <end position="115"/>
    </location>
</feature>
<dbReference type="Proteomes" id="UP000008043">
    <property type="component" value="Chromosome"/>
</dbReference>
<reference evidence="2 3" key="1">
    <citation type="journal article" date="2012" name="J. Bacteriol.">
        <title>Genome sequence of the bacterium Streptomyces davawensis JCM 4913 and heterologous production of the unique antibiotic roseoflavin.</title>
        <authorList>
            <person name="Jankowitsch F."/>
            <person name="Schwarz J."/>
            <person name="Ruckert C."/>
            <person name="Gust B."/>
            <person name="Szczepanowski R."/>
            <person name="Blom J."/>
            <person name="Pelzer S."/>
            <person name="Kalinowski J."/>
            <person name="Mack M."/>
        </authorList>
    </citation>
    <scope>NUCLEOTIDE SEQUENCE [LARGE SCALE GENOMIC DNA]</scope>
    <source>
        <strain evidence="3">DSM 101723 / JCM 4913 / KCC S-0913 / 768</strain>
    </source>
</reference>
<sequence length="272" mass="29324">MGRRGQATLSAATPHERDRLTRRVDRNAGCRCFPGAGLKDDRAAATGMLRFSANLRSRTVLGTPVAPVPCRTDGWRSLSSRAGMRTRCQPPQFPASVGPSPRAAPDASSPTATGAGKPGGPPSRPPTTSATTASYSWSRATRRTPCATPAPRGWPRRESRSTRFSTSSAIRASRSLAASGNPAHYRRMNPSPCPSRTTGRSRPRDALPCRTGCPLPPSAWAAGRKRGGPLRWFLSTRGRAAFQTWKVRRRGWRTFSMVRHPAGVARRSTGSP</sequence>
<gene>
    <name evidence="2" type="ORF">BN159_2573</name>
</gene>
<evidence type="ECO:0000256" key="1">
    <source>
        <dbReference type="SAM" id="MobiDB-lite"/>
    </source>
</evidence>
<proteinExistence type="predicted"/>
<accession>K4R1E7</accession>
<dbReference type="EMBL" id="HE971709">
    <property type="protein sequence ID" value="CCK26952.1"/>
    <property type="molecule type" value="Genomic_DNA"/>
</dbReference>
<dbReference type="KEGG" id="sdv:BN159_2573"/>
<feature type="region of interest" description="Disordered" evidence="1">
    <location>
        <begin position="80"/>
        <end position="210"/>
    </location>
</feature>
<evidence type="ECO:0000313" key="2">
    <source>
        <dbReference type="EMBL" id="CCK26952.1"/>
    </source>
</evidence>
<dbReference type="HOGENOM" id="CLU_1022750_0_0_11"/>